<sequence>MTIQTLNRLQELRLGGMATALELQLQQPGTYEELSFLERLSLLLEQEYLQRESRKQYRLVRQAGFRLQATLQEIDYQQHRNLKRAQIAQLGQGDWLFRGQNLLITGPCGTGKTYLACALGRQACSQGHSVRYYRVSRLLLTLTQAKADGSYQKLLGQLAKTRLLILDDWGLEVLKPAQRNDLMEIMDDRSGLMSTAIISQLPTTQWYAAIGDNTLADAILDRLMHNAHRLELKGESMRKREENNVEREQLGEKG</sequence>
<dbReference type="PIRSF" id="PIRSF003073">
    <property type="entry name" value="DNAC_TnpB_IstB"/>
    <property type="match status" value="1"/>
</dbReference>
<dbReference type="PANTHER" id="PTHR30050">
    <property type="entry name" value="CHROMOSOMAL REPLICATION INITIATOR PROTEIN DNAA"/>
    <property type="match status" value="1"/>
</dbReference>
<evidence type="ECO:0000313" key="7">
    <source>
        <dbReference type="Proteomes" id="UP000315901"/>
    </source>
</evidence>
<feature type="region of interest" description="Disordered" evidence="4">
    <location>
        <begin position="234"/>
        <end position="254"/>
    </location>
</feature>
<evidence type="ECO:0000313" key="6">
    <source>
        <dbReference type="EMBL" id="TPE43807.1"/>
    </source>
</evidence>
<dbReference type="InterPro" id="IPR002611">
    <property type="entry name" value="IstB_ATP-bd"/>
</dbReference>
<feature type="domain" description="AAA+ ATPase" evidence="5">
    <location>
        <begin position="98"/>
        <end position="231"/>
    </location>
</feature>
<dbReference type="PANTHER" id="PTHR30050:SF4">
    <property type="entry name" value="ATP-BINDING PROTEIN RV3427C IN INSERTION SEQUENCE-RELATED"/>
    <property type="match status" value="1"/>
</dbReference>
<dbReference type="SMART" id="SM00382">
    <property type="entry name" value="AAA"/>
    <property type="match status" value="1"/>
</dbReference>
<dbReference type="RefSeq" id="WP_140591909.1">
    <property type="nucleotide sequence ID" value="NZ_VFRR01000093.1"/>
</dbReference>
<comment type="similarity">
    <text evidence="1">Belongs to the IS21/IS1162 putative ATP-binding protein family.</text>
</comment>
<dbReference type="GO" id="GO:0005524">
    <property type="term" value="F:ATP binding"/>
    <property type="evidence" value="ECO:0007669"/>
    <property type="project" value="UniProtKB-KW"/>
</dbReference>
<evidence type="ECO:0000256" key="2">
    <source>
        <dbReference type="ARBA" id="ARBA00022741"/>
    </source>
</evidence>
<dbReference type="Proteomes" id="UP000315901">
    <property type="component" value="Unassembled WGS sequence"/>
</dbReference>
<dbReference type="SUPFAM" id="SSF52540">
    <property type="entry name" value="P-loop containing nucleoside triphosphate hydrolases"/>
    <property type="match status" value="1"/>
</dbReference>
<dbReference type="InterPro" id="IPR047661">
    <property type="entry name" value="IstB"/>
</dbReference>
<dbReference type="Pfam" id="PF01695">
    <property type="entry name" value="IstB_IS21"/>
    <property type="match status" value="1"/>
</dbReference>
<dbReference type="InterPro" id="IPR003593">
    <property type="entry name" value="AAA+_ATPase"/>
</dbReference>
<keyword evidence="3 6" id="KW-0067">ATP-binding</keyword>
<evidence type="ECO:0000256" key="4">
    <source>
        <dbReference type="SAM" id="MobiDB-lite"/>
    </source>
</evidence>
<evidence type="ECO:0000256" key="3">
    <source>
        <dbReference type="ARBA" id="ARBA00022840"/>
    </source>
</evidence>
<dbReference type="NCBIfam" id="NF038214">
    <property type="entry name" value="IS21_help_AAA"/>
    <property type="match status" value="1"/>
</dbReference>
<protein>
    <submittedName>
        <fullName evidence="6">ATP-binding protein</fullName>
    </submittedName>
</protein>
<dbReference type="Gene3D" id="3.40.50.300">
    <property type="entry name" value="P-loop containing nucleotide triphosphate hydrolases"/>
    <property type="match status" value="1"/>
</dbReference>
<keyword evidence="2" id="KW-0547">Nucleotide-binding</keyword>
<dbReference type="CDD" id="cd00009">
    <property type="entry name" value="AAA"/>
    <property type="match status" value="1"/>
</dbReference>
<evidence type="ECO:0000256" key="1">
    <source>
        <dbReference type="ARBA" id="ARBA00008059"/>
    </source>
</evidence>
<dbReference type="InterPro" id="IPR028350">
    <property type="entry name" value="DNAC/IstB-like"/>
</dbReference>
<accession>A0A501WAG6</accession>
<dbReference type="AlphaFoldDB" id="A0A501WAG6"/>
<dbReference type="OrthoDB" id="8150723at2"/>
<dbReference type="EMBL" id="VFRR01000093">
    <property type="protein sequence ID" value="TPE43807.1"/>
    <property type="molecule type" value="Genomic_DNA"/>
</dbReference>
<dbReference type="GO" id="GO:0006260">
    <property type="term" value="P:DNA replication"/>
    <property type="evidence" value="ECO:0007669"/>
    <property type="project" value="TreeGrafter"/>
</dbReference>
<name>A0A501WAG6_9GAMM</name>
<evidence type="ECO:0000259" key="5">
    <source>
        <dbReference type="SMART" id="SM00382"/>
    </source>
</evidence>
<dbReference type="InterPro" id="IPR027417">
    <property type="entry name" value="P-loop_NTPase"/>
</dbReference>
<comment type="caution">
    <text evidence="6">The sequence shown here is derived from an EMBL/GenBank/DDBJ whole genome shotgun (WGS) entry which is preliminary data.</text>
</comment>
<keyword evidence="7" id="KW-1185">Reference proteome</keyword>
<reference evidence="6 7" key="1">
    <citation type="submission" date="2019-06" db="EMBL/GenBank/DDBJ databases">
        <title>A novel bacterium of genus Marinomonas, isolated from coastal sand.</title>
        <authorList>
            <person name="Huang H."/>
            <person name="Mo K."/>
            <person name="Hu Y."/>
        </authorList>
    </citation>
    <scope>NUCLEOTIDE SEQUENCE [LARGE SCALE GENOMIC DNA]</scope>
    <source>
        <strain evidence="6 7">HB171799</strain>
    </source>
</reference>
<proteinExistence type="inferred from homology"/>
<gene>
    <name evidence="6" type="ORF">FJM67_17150</name>
</gene>
<organism evidence="6 7">
    <name type="scientific">Maribrevibacterium harenarium</name>
    <dbReference type="NCBI Taxonomy" id="2589817"/>
    <lineage>
        <taxon>Bacteria</taxon>
        <taxon>Pseudomonadati</taxon>
        <taxon>Pseudomonadota</taxon>
        <taxon>Gammaproteobacteria</taxon>
        <taxon>Oceanospirillales</taxon>
        <taxon>Oceanospirillaceae</taxon>
        <taxon>Maribrevibacterium</taxon>
    </lineage>
</organism>